<proteinExistence type="predicted"/>
<protein>
    <submittedName>
        <fullName evidence="3">Uncharacterized protein</fullName>
    </submittedName>
</protein>
<name>A0A9Q8WNH7_9PEZI</name>
<keyword evidence="2" id="KW-0472">Membrane</keyword>
<dbReference type="KEGG" id="clup:CLUP02_14648"/>
<keyword evidence="2" id="KW-0812">Transmembrane</keyword>
<keyword evidence="2" id="KW-1133">Transmembrane helix</keyword>
<dbReference type="Proteomes" id="UP000830671">
    <property type="component" value="Chromosome 8"/>
</dbReference>
<evidence type="ECO:0000313" key="4">
    <source>
        <dbReference type="Proteomes" id="UP000830671"/>
    </source>
</evidence>
<dbReference type="EMBL" id="CP019480">
    <property type="protein sequence ID" value="UQC89120.1"/>
    <property type="molecule type" value="Genomic_DNA"/>
</dbReference>
<evidence type="ECO:0000256" key="1">
    <source>
        <dbReference type="SAM" id="MobiDB-lite"/>
    </source>
</evidence>
<reference evidence="3" key="1">
    <citation type="journal article" date="2021" name="Mol. Plant Microbe Interact.">
        <title>Complete Genome Sequence of the Plant-Pathogenic Fungus Colletotrichum lupini.</title>
        <authorList>
            <person name="Baroncelli R."/>
            <person name="Pensec F."/>
            <person name="Da Lio D."/>
            <person name="Boufleur T."/>
            <person name="Vicente I."/>
            <person name="Sarrocco S."/>
            <person name="Picot A."/>
            <person name="Baraldi E."/>
            <person name="Sukno S."/>
            <person name="Thon M."/>
            <person name="Le Floch G."/>
        </authorList>
    </citation>
    <scope>NUCLEOTIDE SEQUENCE</scope>
    <source>
        <strain evidence="3">IMI 504893</strain>
    </source>
</reference>
<feature type="compositionally biased region" description="Polar residues" evidence="1">
    <location>
        <begin position="92"/>
        <end position="103"/>
    </location>
</feature>
<dbReference type="GeneID" id="73348585"/>
<organism evidence="3 4">
    <name type="scientific">Colletotrichum lupini</name>
    <dbReference type="NCBI Taxonomy" id="145971"/>
    <lineage>
        <taxon>Eukaryota</taxon>
        <taxon>Fungi</taxon>
        <taxon>Dikarya</taxon>
        <taxon>Ascomycota</taxon>
        <taxon>Pezizomycotina</taxon>
        <taxon>Sordariomycetes</taxon>
        <taxon>Hypocreomycetidae</taxon>
        <taxon>Glomerellales</taxon>
        <taxon>Glomerellaceae</taxon>
        <taxon>Colletotrichum</taxon>
        <taxon>Colletotrichum acutatum species complex</taxon>
    </lineage>
</organism>
<evidence type="ECO:0000313" key="3">
    <source>
        <dbReference type="EMBL" id="UQC89120.1"/>
    </source>
</evidence>
<feature type="region of interest" description="Disordered" evidence="1">
    <location>
        <begin position="40"/>
        <end position="117"/>
    </location>
</feature>
<sequence>MGQPSFAASNALIYVTYGLFLITGTAIAWKFRNQSKGEFLSGNRTQTETVNKLDSRSDPPMYSKLTRTPRSLPLGPQLHRLCKASSRKKSGRTAQKTAKTTRLLSHEPHSTMQAYNR</sequence>
<feature type="compositionally biased region" description="Polar residues" evidence="1">
    <location>
        <begin position="40"/>
        <end position="50"/>
    </location>
</feature>
<feature type="transmembrane region" description="Helical" evidence="2">
    <location>
        <begin position="12"/>
        <end position="31"/>
    </location>
</feature>
<evidence type="ECO:0000256" key="2">
    <source>
        <dbReference type="SAM" id="Phobius"/>
    </source>
</evidence>
<keyword evidence="4" id="KW-1185">Reference proteome</keyword>
<accession>A0A9Q8WNH7</accession>
<feature type="compositionally biased region" description="Basic residues" evidence="1">
    <location>
        <begin position="80"/>
        <end position="91"/>
    </location>
</feature>
<gene>
    <name evidence="3" type="ORF">CLUP02_14648</name>
</gene>
<dbReference type="AlphaFoldDB" id="A0A9Q8WNH7"/>
<dbReference type="RefSeq" id="XP_049150721.1">
    <property type="nucleotide sequence ID" value="XM_049293575.1"/>
</dbReference>